<evidence type="ECO:0000256" key="10">
    <source>
        <dbReference type="HAMAP-Rule" id="MF_00815"/>
    </source>
</evidence>
<dbReference type="NCBIfam" id="TIGR01146">
    <property type="entry name" value="ATPsyn_F1gamma"/>
    <property type="match status" value="1"/>
</dbReference>
<evidence type="ECO:0000313" key="11">
    <source>
        <dbReference type="EMBL" id="NPE24766.1"/>
    </source>
</evidence>
<dbReference type="SUPFAM" id="SSF52943">
    <property type="entry name" value="ATP synthase (F1-ATPase), gamma subunit"/>
    <property type="match status" value="1"/>
</dbReference>
<keyword evidence="9 10" id="KW-0066">ATP synthesis</keyword>
<evidence type="ECO:0000313" key="12">
    <source>
        <dbReference type="Proteomes" id="UP000820977"/>
    </source>
</evidence>
<evidence type="ECO:0000256" key="1">
    <source>
        <dbReference type="ARBA" id="ARBA00003456"/>
    </source>
</evidence>
<reference evidence="11 12" key="1">
    <citation type="submission" date="2020-05" db="EMBL/GenBank/DDBJ databases">
        <title>Distinct polysaccharide utilization as determinants for interspecies competition between intestinal Prevotella spp.</title>
        <authorList>
            <person name="Galvez E.J.C."/>
            <person name="Iljazovic A."/>
            <person name="Strowig T."/>
        </authorList>
    </citation>
    <scope>NUCLEOTIDE SEQUENCE [LARGE SCALE GENOMIC DNA]</scope>
    <source>
        <strain evidence="11 12">PCHR</strain>
    </source>
</reference>
<keyword evidence="4 10" id="KW-0813">Transport</keyword>
<gene>
    <name evidence="10" type="primary">atpG</name>
    <name evidence="11" type="ORF">HPS54_04405</name>
</gene>
<comment type="caution">
    <text evidence="11">The sequence shown here is derived from an EMBL/GenBank/DDBJ whole genome shotgun (WGS) entry which is preliminary data.</text>
</comment>
<dbReference type="HAMAP" id="MF_00815">
    <property type="entry name" value="ATP_synth_gamma_bact"/>
    <property type="match status" value="1"/>
</dbReference>
<accession>A0ABX2AZS7</accession>
<dbReference type="InterPro" id="IPR035968">
    <property type="entry name" value="ATP_synth_F1_ATPase_gsu"/>
</dbReference>
<dbReference type="Gene3D" id="1.10.287.80">
    <property type="entry name" value="ATP synthase, gamma subunit, helix hairpin domain"/>
    <property type="match status" value="2"/>
</dbReference>
<evidence type="ECO:0000256" key="9">
    <source>
        <dbReference type="ARBA" id="ARBA00023310"/>
    </source>
</evidence>
<evidence type="ECO:0000256" key="5">
    <source>
        <dbReference type="ARBA" id="ARBA00022781"/>
    </source>
</evidence>
<proteinExistence type="inferred from homology"/>
<keyword evidence="12" id="KW-1185">Reference proteome</keyword>
<dbReference type="PANTHER" id="PTHR11693">
    <property type="entry name" value="ATP SYNTHASE GAMMA CHAIN"/>
    <property type="match status" value="1"/>
</dbReference>
<keyword evidence="10" id="KW-1003">Cell membrane</keyword>
<dbReference type="EMBL" id="JABKKJ010000004">
    <property type="protein sequence ID" value="NPE24766.1"/>
    <property type="molecule type" value="Genomic_DNA"/>
</dbReference>
<evidence type="ECO:0000256" key="3">
    <source>
        <dbReference type="ARBA" id="ARBA00007681"/>
    </source>
</evidence>
<dbReference type="Proteomes" id="UP000820977">
    <property type="component" value="Unassembled WGS sequence"/>
</dbReference>
<comment type="function">
    <text evidence="1 10">Produces ATP from ADP in the presence of a proton gradient across the membrane. The gamma chain is believed to be important in regulating ATPase activity and the flow of protons through the CF(0) complex.</text>
</comment>
<evidence type="ECO:0000256" key="6">
    <source>
        <dbReference type="ARBA" id="ARBA00023065"/>
    </source>
</evidence>
<keyword evidence="6 10" id="KW-0406">Ion transport</keyword>
<evidence type="ECO:0000256" key="4">
    <source>
        <dbReference type="ARBA" id="ARBA00022448"/>
    </source>
</evidence>
<evidence type="ECO:0000256" key="7">
    <source>
        <dbReference type="ARBA" id="ARBA00023136"/>
    </source>
</evidence>
<comment type="similarity">
    <text evidence="3 10">Belongs to the ATPase gamma chain family.</text>
</comment>
<keyword evidence="5 10" id="KW-0375">Hydrogen ion transport</keyword>
<evidence type="ECO:0000256" key="2">
    <source>
        <dbReference type="ARBA" id="ARBA00004170"/>
    </source>
</evidence>
<dbReference type="CDD" id="cd12151">
    <property type="entry name" value="F1-ATPase_gamma"/>
    <property type="match status" value="1"/>
</dbReference>
<comment type="subunit">
    <text evidence="10">F-type ATPases have 2 components, CF(1) - the catalytic core - and CF(0) - the membrane proton channel. CF(1) has five subunits: alpha(3), beta(3), gamma(1), delta(1), epsilon(1). CF(0) has three main subunits: a, b and c.</text>
</comment>
<dbReference type="NCBIfam" id="NF009959">
    <property type="entry name" value="PRK13426.1"/>
    <property type="match status" value="1"/>
</dbReference>
<dbReference type="Pfam" id="PF00231">
    <property type="entry name" value="ATP-synt"/>
    <property type="match status" value="1"/>
</dbReference>
<dbReference type="RefSeq" id="WP_172344258.1">
    <property type="nucleotide sequence ID" value="NZ_CASYYZ010000043.1"/>
</dbReference>
<dbReference type="PANTHER" id="PTHR11693:SF22">
    <property type="entry name" value="ATP SYNTHASE SUBUNIT GAMMA, MITOCHONDRIAL"/>
    <property type="match status" value="1"/>
</dbReference>
<dbReference type="Gene3D" id="3.40.1380.10">
    <property type="match status" value="1"/>
</dbReference>
<organism evidence="11 12">
    <name type="scientific">Xylanibacter caecicola</name>
    <dbReference type="NCBI Taxonomy" id="2736294"/>
    <lineage>
        <taxon>Bacteria</taxon>
        <taxon>Pseudomonadati</taxon>
        <taxon>Bacteroidota</taxon>
        <taxon>Bacteroidia</taxon>
        <taxon>Bacteroidales</taxon>
        <taxon>Prevotellaceae</taxon>
        <taxon>Xylanibacter</taxon>
    </lineage>
</organism>
<dbReference type="InterPro" id="IPR000131">
    <property type="entry name" value="ATP_synth_F1_gsu"/>
</dbReference>
<comment type="subcellular location">
    <subcellularLocation>
        <location evidence="10">Cell membrane</location>
        <topology evidence="10">Peripheral membrane protein</topology>
    </subcellularLocation>
    <subcellularLocation>
        <location evidence="2">Membrane</location>
        <topology evidence="2">Peripheral membrane protein</topology>
    </subcellularLocation>
</comment>
<keyword evidence="7 10" id="KW-0472">Membrane</keyword>
<evidence type="ECO:0000256" key="8">
    <source>
        <dbReference type="ARBA" id="ARBA00023196"/>
    </source>
</evidence>
<protein>
    <recommendedName>
        <fullName evidence="10">ATP synthase gamma chain</fullName>
    </recommendedName>
    <alternativeName>
        <fullName evidence="10">ATP synthase F1 sector gamma subunit</fullName>
    </alternativeName>
    <alternativeName>
        <fullName evidence="10">F-ATPase gamma subunit</fullName>
    </alternativeName>
</protein>
<keyword evidence="8 10" id="KW-0139">CF(1)</keyword>
<dbReference type="PRINTS" id="PR00126">
    <property type="entry name" value="ATPASEGAMMA"/>
</dbReference>
<name>A0ABX2AZS7_9BACT</name>
<sequence length="321" mass="36270">MPSLKEIKNRIASVNSTRKITSAMKMVASSKLHHAQVMIENMLPYENMLEHILKTFLASEADAQTVFDKERTVRRVALIVYSSNSSLCGGFNANVIKMMQHAIDEYAYLGKDNIVIYPIGRKVAEKVVKLGLTVAGDFMELADKPNAKECKEIACELGRKFADGEIDRVEMIYHHFKSAGSQILTRKTFLPIDVETELNEDKERDLKTRVVTREVQDYLQNKQKEKEHEVEEAKPLNDNFIVEPDMNSVLGSLIPKLLHLMVYTALLDSNASEHAARMVAMQTATDNADELLRELNLQYNKSRQQAITNELLDIVGGTVNN</sequence>